<accession>A0A0G1GVG0</accession>
<reference evidence="1 3" key="1">
    <citation type="journal article" date="2015" name="Nature">
        <title>rRNA introns, odd ribosomes, and small enigmatic genomes across a large radiation of phyla.</title>
        <authorList>
            <person name="Brown C.T."/>
            <person name="Hug L.A."/>
            <person name="Thomas B.C."/>
            <person name="Sharon I."/>
            <person name="Castelle C.J."/>
            <person name="Singh A."/>
            <person name="Wilkins M.J."/>
            <person name="Williams K.H."/>
            <person name="Banfield J.F."/>
        </authorList>
    </citation>
    <scope>NUCLEOTIDE SEQUENCE [LARGE SCALE GENOMIC DNA]</scope>
</reference>
<comment type="caution">
    <text evidence="1">The sequence shown here is derived from an EMBL/GenBank/DDBJ whole genome shotgun (WGS) entry which is preliminary data.</text>
</comment>
<dbReference type="EMBL" id="LCGH01000006">
    <property type="protein sequence ID" value="KKT11372.1"/>
    <property type="molecule type" value="Genomic_DNA"/>
</dbReference>
<feature type="non-terminal residue" evidence="1">
    <location>
        <position position="1"/>
    </location>
</feature>
<gene>
    <name evidence="2" type="ORF">UV91_C0005G0058</name>
    <name evidence="1" type="ORF">UV91_C0006G0001</name>
</gene>
<sequence>NDLEHCGLNGQTPNEFLANYQLIKPPYVCA</sequence>
<evidence type="ECO:0000313" key="1">
    <source>
        <dbReference type="EMBL" id="KKT11372.1"/>
    </source>
</evidence>
<evidence type="ECO:0000313" key="3">
    <source>
        <dbReference type="Proteomes" id="UP000033907"/>
    </source>
</evidence>
<dbReference type="EMBL" id="LCGH01000005">
    <property type="protein sequence ID" value="KKT11510.1"/>
    <property type="molecule type" value="Genomic_DNA"/>
</dbReference>
<proteinExistence type="predicted"/>
<evidence type="ECO:0000313" key="2">
    <source>
        <dbReference type="EMBL" id="KKT11510.1"/>
    </source>
</evidence>
<protein>
    <submittedName>
        <fullName evidence="1">Uncharacterized protein</fullName>
    </submittedName>
</protein>
<organism evidence="1 3">
    <name type="scientific">Candidatus Nomurabacteria bacterium GW2011_GWF2_43_24</name>
    <dbReference type="NCBI Taxonomy" id="1618778"/>
    <lineage>
        <taxon>Bacteria</taxon>
        <taxon>Candidatus Nomuraibacteriota</taxon>
    </lineage>
</organism>
<name>A0A0G1GVG0_9BACT</name>
<dbReference type="AlphaFoldDB" id="A0A0G1GVG0"/>
<dbReference type="Proteomes" id="UP000033907">
    <property type="component" value="Unassembled WGS sequence"/>
</dbReference>